<feature type="chain" id="PRO_5046076845" evidence="2">
    <location>
        <begin position="29"/>
        <end position="581"/>
    </location>
</feature>
<keyword evidence="1" id="KW-0472">Membrane</keyword>
<keyword evidence="1" id="KW-1133">Transmembrane helix</keyword>
<accession>A0ABT7SWQ5</accession>
<dbReference type="Proteomes" id="UP001234343">
    <property type="component" value="Unassembled WGS sequence"/>
</dbReference>
<dbReference type="PANTHER" id="PTHR40940:SF1">
    <property type="entry name" value="PROTEIN BATD"/>
    <property type="match status" value="1"/>
</dbReference>
<keyword evidence="5" id="KW-1185">Reference proteome</keyword>
<proteinExistence type="predicted"/>
<dbReference type="Pfam" id="PF25607">
    <property type="entry name" value="DUF7939"/>
    <property type="match status" value="1"/>
</dbReference>
<evidence type="ECO:0000256" key="1">
    <source>
        <dbReference type="SAM" id="Phobius"/>
    </source>
</evidence>
<keyword evidence="2" id="KW-0732">Signal</keyword>
<protein>
    <submittedName>
        <fullName evidence="4">BatD family protein</fullName>
    </submittedName>
</protein>
<dbReference type="InterPro" id="IPR057699">
    <property type="entry name" value="DUF7939"/>
</dbReference>
<dbReference type="InterPro" id="IPR025738">
    <property type="entry name" value="BatD"/>
</dbReference>
<evidence type="ECO:0000313" key="5">
    <source>
        <dbReference type="Proteomes" id="UP001234343"/>
    </source>
</evidence>
<gene>
    <name evidence="4" type="ORF">QTP81_05220</name>
</gene>
<reference evidence="4 5" key="1">
    <citation type="submission" date="2023-06" db="EMBL/GenBank/DDBJ databases">
        <title>Alteromonas sp. ASW11-36 isolated from intertidal sand.</title>
        <authorList>
            <person name="Li Y."/>
        </authorList>
    </citation>
    <scope>NUCLEOTIDE SEQUENCE [LARGE SCALE GENOMIC DNA]</scope>
    <source>
        <strain evidence="4 5">ASW11-36</strain>
    </source>
</reference>
<dbReference type="Pfam" id="PF13584">
    <property type="entry name" value="BatD"/>
    <property type="match status" value="1"/>
</dbReference>
<dbReference type="EMBL" id="JAUCBP010000006">
    <property type="protein sequence ID" value="MDM7859994.1"/>
    <property type="molecule type" value="Genomic_DNA"/>
</dbReference>
<evidence type="ECO:0000259" key="3">
    <source>
        <dbReference type="Pfam" id="PF25607"/>
    </source>
</evidence>
<feature type="transmembrane region" description="Helical" evidence="1">
    <location>
        <begin position="441"/>
        <end position="458"/>
    </location>
</feature>
<evidence type="ECO:0000256" key="2">
    <source>
        <dbReference type="SAM" id="SignalP"/>
    </source>
</evidence>
<name>A0ABT7SWQ5_9ALTE</name>
<sequence>MKNAFAETAHTAAFVMLLAFCYSYSAHATVESVTTAVDRNPVMLDESFTLTVVANGDVDREAFEPSALLSDFVVGQTSVSSQTRMINFETSRSTTWSVILFPRQVGTFTIPPITIDGQSSQPISLQVIPVSTSATGEMRDIFVDTALEHDEVYVHQQVRYTVKLYLAKDIERGSLQAPTLEQAEIQQIGNDSEYSEVVNGKRYRVIERTFIIIPQKSGDYTINGPMFQGEVYTDNRQSFGFFNRTQTVNRVGQAQQLTVLPIPAEVNGTFLPSEFVDISEEWSSDLSEWRVGEPITRTITVTAVGLTESLLPDINDRYPPDIKTYPDQANTASAENQQSLVAQRIESVALIPSKPGNFVLLPVEVEWFNVLTEQREFAKLPARTIRVLPAQNSTPDMTAPPAAFAPPQQQQTPDNLVTPPALTTVPLPANQPVFEWRMSNGWMWTTLLALIACVVVLIRRSAVSPSVPMRQSSTVDANEAQLWTELQRALKQANIDAVTAHLIQWLGALTNNSSQDLAWLIERVDDHQLKQFVEQMIASRYSRTAQQWKPAALIAALQRVRREVLGQQKNNALKGLYPAVN</sequence>
<comment type="caution">
    <text evidence="4">The sequence shown here is derived from an EMBL/GenBank/DDBJ whole genome shotgun (WGS) entry which is preliminary data.</text>
</comment>
<evidence type="ECO:0000313" key="4">
    <source>
        <dbReference type="EMBL" id="MDM7859994.1"/>
    </source>
</evidence>
<organism evidence="4 5">
    <name type="scientific">Alteromonas arenosi</name>
    <dbReference type="NCBI Taxonomy" id="3055817"/>
    <lineage>
        <taxon>Bacteria</taxon>
        <taxon>Pseudomonadati</taxon>
        <taxon>Pseudomonadota</taxon>
        <taxon>Gammaproteobacteria</taxon>
        <taxon>Alteromonadales</taxon>
        <taxon>Alteromonadaceae</taxon>
        <taxon>Alteromonas/Salinimonas group</taxon>
        <taxon>Alteromonas</taxon>
    </lineage>
</organism>
<keyword evidence="1" id="KW-0812">Transmembrane</keyword>
<dbReference type="PANTHER" id="PTHR40940">
    <property type="entry name" value="PROTEIN BATD-RELATED"/>
    <property type="match status" value="1"/>
</dbReference>
<feature type="signal peptide" evidence="2">
    <location>
        <begin position="1"/>
        <end position="28"/>
    </location>
</feature>
<feature type="domain" description="DUF7939" evidence="3">
    <location>
        <begin position="479"/>
        <end position="562"/>
    </location>
</feature>